<dbReference type="Proteomes" id="UP000595841">
    <property type="component" value="Chromosome"/>
</dbReference>
<evidence type="ECO:0000313" key="2">
    <source>
        <dbReference type="Proteomes" id="UP000595841"/>
    </source>
</evidence>
<protein>
    <submittedName>
        <fullName evidence="1">Uncharacterized protein</fullName>
    </submittedName>
</protein>
<dbReference type="AlphaFoldDB" id="A0A974SAP5"/>
<dbReference type="EMBL" id="CP068595">
    <property type="protein sequence ID" value="QQZ59007.1"/>
    <property type="molecule type" value="Genomic_DNA"/>
</dbReference>
<keyword evidence="2" id="KW-1185">Reference proteome</keyword>
<dbReference type="SUPFAM" id="SSF89372">
    <property type="entry name" value="Fucose-specific lectin"/>
    <property type="match status" value="2"/>
</dbReference>
<name>A0A974SAP5_9BACL</name>
<dbReference type="Gene3D" id="2.120.10.70">
    <property type="entry name" value="Fucose-specific lectin"/>
    <property type="match status" value="1"/>
</dbReference>
<organism evidence="1 2">
    <name type="scientific">Paenibacillus sonchi</name>
    <dbReference type="NCBI Taxonomy" id="373687"/>
    <lineage>
        <taxon>Bacteria</taxon>
        <taxon>Bacillati</taxon>
        <taxon>Bacillota</taxon>
        <taxon>Bacilli</taxon>
        <taxon>Bacillales</taxon>
        <taxon>Paenibacillaceae</taxon>
        <taxon>Paenibacillus</taxon>
        <taxon>Paenibacillus sonchi group</taxon>
    </lineage>
</organism>
<gene>
    <name evidence="1" type="ORF">JI735_19995</name>
</gene>
<dbReference type="RefSeq" id="WP_051051865.1">
    <property type="nucleotide sequence ID" value="NZ_CP068595.1"/>
</dbReference>
<accession>A0A974SAP5</accession>
<reference evidence="1 2" key="1">
    <citation type="submission" date="2021-01" db="EMBL/GenBank/DDBJ databases">
        <title>Whole genome sequence of Paenibacillus sonchi LMG 24727 for comparative genomics.</title>
        <authorList>
            <person name="Lee G."/>
            <person name="Kim M.-J."/>
            <person name="Lim K."/>
            <person name="Shin J.-H."/>
        </authorList>
    </citation>
    <scope>NUCLEOTIDE SEQUENCE [LARGE SCALE GENOMIC DNA]</scope>
    <source>
        <strain evidence="1 2">LMG 24727</strain>
    </source>
</reference>
<sequence length="375" mass="38705">MARVVAPSGAGIAASYQGVHSGGLQIDTFFIGDDGALYVAWVFGTGTWNRPVGISRPNIAPPGARVAVGWRGGIPLAVYPGAEGGTDAVYYTSQVNVFFIGTDGALYVASVIGLGTWNEPVRVSPPNIAPPGGSVAIGYQTSGQLDVFFFDNNGVLNVAWASTSGISAQDWKGPVGISPRNTAPPGAKLATGGQGSNQLDVVYFGNNGALHVSWVVGFGTWQGPVGISPPDIAPPGAGVSTAKQTRDQLNVFFIGKNGALNVAWVVGGGTWQGPVGISPPNIAPPGGNVISAPQTSNQLDALFIGNNGALHVSWVVGVGTWQGPVGISPPDIAPPGAPLAWIFQTNTQLDVFVNGRERWVFWTGPNKWESFALPN</sequence>
<evidence type="ECO:0000313" key="1">
    <source>
        <dbReference type="EMBL" id="QQZ59007.1"/>
    </source>
</evidence>
<proteinExistence type="predicted"/>
<dbReference type="KEGG" id="pson:JI735_19995"/>